<dbReference type="PANTHER" id="PTHR15427:SF26">
    <property type="entry name" value="COMPLEMENT C1Q SUBCOMPONENT SUBUNIT A"/>
    <property type="match status" value="1"/>
</dbReference>
<protein>
    <recommendedName>
        <fullName evidence="3">Complement C1q subcomponent subunit A</fullName>
    </recommendedName>
</protein>
<feature type="signal peptide" evidence="15">
    <location>
        <begin position="1"/>
        <end position="21"/>
    </location>
</feature>
<dbReference type="GO" id="GO:0005581">
    <property type="term" value="C:collagen trimer"/>
    <property type="evidence" value="ECO:0007669"/>
    <property type="project" value="UniProtKB-KW"/>
</dbReference>
<evidence type="ECO:0000256" key="6">
    <source>
        <dbReference type="ARBA" id="ARBA00022729"/>
    </source>
</evidence>
<feature type="region of interest" description="Disordered" evidence="14">
    <location>
        <begin position="29"/>
        <end position="118"/>
    </location>
</feature>
<evidence type="ECO:0000256" key="10">
    <source>
        <dbReference type="ARBA" id="ARBA00023157"/>
    </source>
</evidence>
<dbReference type="InterPro" id="IPR008983">
    <property type="entry name" value="Tumour_necrosis_fac-like_dom"/>
</dbReference>
<evidence type="ECO:0000256" key="2">
    <source>
        <dbReference type="ARBA" id="ARBA00004613"/>
    </source>
</evidence>
<keyword evidence="5" id="KW-0399">Innate immunity</keyword>
<dbReference type="PANTHER" id="PTHR15427">
    <property type="entry name" value="EMILIN ELASTIN MICROFIBRIL INTERFACE-LOCATED PROTEIN ELASTIN MICROFIBRIL INTERFACER"/>
    <property type="match status" value="1"/>
</dbReference>
<keyword evidence="18" id="KW-1185">Reference proteome</keyword>
<comment type="caution">
    <text evidence="17">The sequence shown here is derived from an EMBL/GenBank/DDBJ whole genome shotgun (WGS) entry which is preliminary data.</text>
</comment>
<keyword evidence="6 15" id="KW-0732">Signal</keyword>
<dbReference type="EMBL" id="JAACNH010001010">
    <property type="protein sequence ID" value="KAG8430413.1"/>
    <property type="molecule type" value="Genomic_DNA"/>
</dbReference>
<dbReference type="OrthoDB" id="6343173at2759"/>
<dbReference type="AlphaFoldDB" id="A0A8T2IEY3"/>
<evidence type="ECO:0000256" key="5">
    <source>
        <dbReference type="ARBA" id="ARBA00022588"/>
    </source>
</evidence>
<dbReference type="PROSITE" id="PS50871">
    <property type="entry name" value="C1Q"/>
    <property type="match status" value="1"/>
</dbReference>
<organism evidence="17 18">
    <name type="scientific">Hymenochirus boettgeri</name>
    <name type="common">Congo dwarf clawed frog</name>
    <dbReference type="NCBI Taxonomy" id="247094"/>
    <lineage>
        <taxon>Eukaryota</taxon>
        <taxon>Metazoa</taxon>
        <taxon>Chordata</taxon>
        <taxon>Craniata</taxon>
        <taxon>Vertebrata</taxon>
        <taxon>Euteleostomi</taxon>
        <taxon>Amphibia</taxon>
        <taxon>Batrachia</taxon>
        <taxon>Anura</taxon>
        <taxon>Pipoidea</taxon>
        <taxon>Pipidae</taxon>
        <taxon>Pipinae</taxon>
        <taxon>Hymenochirus</taxon>
    </lineage>
</organism>
<evidence type="ECO:0000256" key="1">
    <source>
        <dbReference type="ARBA" id="ARBA00004241"/>
    </source>
</evidence>
<name>A0A8T2IEY3_9PIPI</name>
<evidence type="ECO:0000313" key="17">
    <source>
        <dbReference type="EMBL" id="KAG8430413.1"/>
    </source>
</evidence>
<dbReference type="GO" id="GO:0006958">
    <property type="term" value="P:complement activation, classical pathway"/>
    <property type="evidence" value="ECO:0007669"/>
    <property type="project" value="UniProtKB-KW"/>
</dbReference>
<dbReference type="Pfam" id="PF01391">
    <property type="entry name" value="Collagen"/>
    <property type="match status" value="1"/>
</dbReference>
<keyword evidence="10" id="KW-1015">Disulfide bond</keyword>
<dbReference type="GO" id="GO:0009986">
    <property type="term" value="C:cell surface"/>
    <property type="evidence" value="ECO:0007669"/>
    <property type="project" value="UniProtKB-SubCell"/>
</dbReference>
<evidence type="ECO:0000256" key="13">
    <source>
        <dbReference type="ARBA" id="ARBA00093497"/>
    </source>
</evidence>
<evidence type="ECO:0000256" key="7">
    <source>
        <dbReference type="ARBA" id="ARBA00022737"/>
    </source>
</evidence>
<evidence type="ECO:0000256" key="14">
    <source>
        <dbReference type="SAM" id="MobiDB-lite"/>
    </source>
</evidence>
<keyword evidence="4" id="KW-0964">Secreted</keyword>
<evidence type="ECO:0000313" key="18">
    <source>
        <dbReference type="Proteomes" id="UP000812440"/>
    </source>
</evidence>
<dbReference type="Proteomes" id="UP000812440">
    <property type="component" value="Unassembled WGS sequence"/>
</dbReference>
<keyword evidence="7" id="KW-0677">Repeat</keyword>
<evidence type="ECO:0000256" key="3">
    <source>
        <dbReference type="ARBA" id="ARBA00013456"/>
    </source>
</evidence>
<dbReference type="PRINTS" id="PR00007">
    <property type="entry name" value="COMPLEMNTC1Q"/>
</dbReference>
<evidence type="ECO:0000256" key="15">
    <source>
        <dbReference type="SAM" id="SignalP"/>
    </source>
</evidence>
<dbReference type="GO" id="GO:0045087">
    <property type="term" value="P:innate immune response"/>
    <property type="evidence" value="ECO:0007669"/>
    <property type="project" value="UniProtKB-KW"/>
</dbReference>
<dbReference type="SMART" id="SM00110">
    <property type="entry name" value="C1Q"/>
    <property type="match status" value="1"/>
</dbReference>
<feature type="compositionally biased region" description="Basic and acidic residues" evidence="14">
    <location>
        <begin position="41"/>
        <end position="53"/>
    </location>
</feature>
<evidence type="ECO:0000256" key="8">
    <source>
        <dbReference type="ARBA" id="ARBA00022859"/>
    </source>
</evidence>
<comment type="subunit">
    <text evidence="13">Core component of the complement C1 complex, a calcium-dependent complex composed of 1 molecule of the C1Q subcomplex, 2 molecules of C1R and 2 molecules of C1S. The C1Q subcomplex is composed 18 subunits: 3 chains of C1QA, C1QB, and C1QC trimerize to form 6 collagen-like triple helices connected to six globular ligand-recognition modules (C1q domain). Interacts with CR1 (via Sushi 24 and Sushi 25 domains). Interacts (via C-terminus) with CD33; this interaction activates CD33 inhibitory motifs.</text>
</comment>
<keyword evidence="12" id="KW-0379">Hydroxylation</keyword>
<evidence type="ECO:0000256" key="4">
    <source>
        <dbReference type="ARBA" id="ARBA00022525"/>
    </source>
</evidence>
<dbReference type="Pfam" id="PF00386">
    <property type="entry name" value="C1q"/>
    <property type="match status" value="1"/>
</dbReference>
<evidence type="ECO:0000256" key="11">
    <source>
        <dbReference type="ARBA" id="ARBA00023180"/>
    </source>
</evidence>
<dbReference type="InterPro" id="IPR001073">
    <property type="entry name" value="C1q_dom"/>
</dbReference>
<dbReference type="InterPro" id="IPR008160">
    <property type="entry name" value="Collagen"/>
</dbReference>
<keyword evidence="9" id="KW-0180">Complement pathway</keyword>
<accession>A0A8T2IEY3</accession>
<reference evidence="17" key="1">
    <citation type="thesis" date="2020" institute="ProQuest LLC" country="789 East Eisenhower Parkway, Ann Arbor, MI, USA">
        <title>Comparative Genomics and Chromosome Evolution.</title>
        <authorList>
            <person name="Mudd A.B."/>
        </authorList>
    </citation>
    <scope>NUCLEOTIDE SEQUENCE</scope>
    <source>
        <strain evidence="17">Female2</strain>
        <tissue evidence="17">Blood</tissue>
    </source>
</reference>
<keyword evidence="8" id="KW-0391">Immunity</keyword>
<dbReference type="SUPFAM" id="SSF49842">
    <property type="entry name" value="TNF-like"/>
    <property type="match status" value="1"/>
</dbReference>
<dbReference type="GO" id="GO:0005576">
    <property type="term" value="C:extracellular region"/>
    <property type="evidence" value="ECO:0007669"/>
    <property type="project" value="UniProtKB-SubCell"/>
</dbReference>
<evidence type="ECO:0000256" key="12">
    <source>
        <dbReference type="ARBA" id="ARBA00023278"/>
    </source>
</evidence>
<proteinExistence type="predicted"/>
<gene>
    <name evidence="17" type="ORF">GDO86_017863</name>
</gene>
<dbReference type="InterPro" id="IPR050392">
    <property type="entry name" value="Collagen/C1q_domain"/>
</dbReference>
<evidence type="ECO:0000259" key="16">
    <source>
        <dbReference type="PROSITE" id="PS50871"/>
    </source>
</evidence>
<comment type="subcellular location">
    <subcellularLocation>
        <location evidence="1">Cell surface</location>
    </subcellularLocation>
    <subcellularLocation>
        <location evidence="2">Secreted</location>
    </subcellularLocation>
</comment>
<feature type="domain" description="C1q" evidence="16">
    <location>
        <begin position="98"/>
        <end position="238"/>
    </location>
</feature>
<dbReference type="Gene3D" id="2.60.120.40">
    <property type="match status" value="1"/>
</dbReference>
<feature type="chain" id="PRO_5035782009" description="Complement C1q subcomponent subunit A" evidence="15">
    <location>
        <begin position="22"/>
        <end position="238"/>
    </location>
</feature>
<keyword evidence="11" id="KW-0325">Glycoprotein</keyword>
<sequence length="238" mass="25423">MGGNLWFYTSVLAAVMGITLCQVEVCLAPNGRDGLPGNPGRDGRHGEKGERGDPGAPGKMFRLMAHKGDAGDPGPPGEPGPVGYKGPQGPLGAQGDQGPKGEKGPSASLGKQPRPAFSAIDPQIKGNVMIFTNYITNEENSYDNTGRFVCANPVYYYFTFQVVSSGDLCVYIVKNQRRLLGFCDGNSKGQPQVNSGGTVLNLKSNDQVWIETDAQRTKIIPKEEATSVFSGFLLFPHN</sequence>
<evidence type="ECO:0000256" key="9">
    <source>
        <dbReference type="ARBA" id="ARBA00022875"/>
    </source>
</evidence>